<evidence type="ECO:0000256" key="1">
    <source>
        <dbReference type="SAM" id="MobiDB-lite"/>
    </source>
</evidence>
<evidence type="ECO:0000256" key="2">
    <source>
        <dbReference type="SAM" id="Phobius"/>
    </source>
</evidence>
<gene>
    <name evidence="3" type="ORF">O181_051674</name>
</gene>
<protein>
    <submittedName>
        <fullName evidence="3">Uncharacterized protein</fullName>
    </submittedName>
</protein>
<accession>A0A9Q3HQX8</accession>
<dbReference type="InterPro" id="IPR016181">
    <property type="entry name" value="Acyl_CoA_acyltransferase"/>
</dbReference>
<dbReference type="EMBL" id="AVOT02022495">
    <property type="protein sequence ID" value="MBW0511959.1"/>
    <property type="molecule type" value="Genomic_DNA"/>
</dbReference>
<feature type="transmembrane region" description="Helical" evidence="2">
    <location>
        <begin position="99"/>
        <end position="119"/>
    </location>
</feature>
<comment type="caution">
    <text evidence="3">The sequence shown here is derived from an EMBL/GenBank/DDBJ whole genome shotgun (WGS) entry which is preliminary data.</text>
</comment>
<evidence type="ECO:0000313" key="3">
    <source>
        <dbReference type="EMBL" id="MBW0511959.1"/>
    </source>
</evidence>
<keyword evidence="2" id="KW-0472">Membrane</keyword>
<dbReference type="AlphaFoldDB" id="A0A9Q3HQX8"/>
<keyword evidence="4" id="KW-1185">Reference proteome</keyword>
<dbReference type="Proteomes" id="UP000765509">
    <property type="component" value="Unassembled WGS sequence"/>
</dbReference>
<reference evidence="3" key="1">
    <citation type="submission" date="2021-03" db="EMBL/GenBank/DDBJ databases">
        <title>Draft genome sequence of rust myrtle Austropuccinia psidii MF-1, a brazilian biotype.</title>
        <authorList>
            <person name="Quecine M.C."/>
            <person name="Pachon D.M.R."/>
            <person name="Bonatelli M.L."/>
            <person name="Correr F.H."/>
            <person name="Franceschini L.M."/>
            <person name="Leite T.F."/>
            <person name="Margarido G.R.A."/>
            <person name="Almeida C.A."/>
            <person name="Ferrarezi J.A."/>
            <person name="Labate C.A."/>
        </authorList>
    </citation>
    <scope>NUCLEOTIDE SEQUENCE</scope>
    <source>
        <strain evidence="3">MF-1</strain>
    </source>
</reference>
<dbReference type="OrthoDB" id="2564232at2759"/>
<organism evidence="3 4">
    <name type="scientific">Austropuccinia psidii MF-1</name>
    <dbReference type="NCBI Taxonomy" id="1389203"/>
    <lineage>
        <taxon>Eukaryota</taxon>
        <taxon>Fungi</taxon>
        <taxon>Dikarya</taxon>
        <taxon>Basidiomycota</taxon>
        <taxon>Pucciniomycotina</taxon>
        <taxon>Pucciniomycetes</taxon>
        <taxon>Pucciniales</taxon>
        <taxon>Sphaerophragmiaceae</taxon>
        <taxon>Austropuccinia</taxon>
    </lineage>
</organism>
<dbReference type="SUPFAM" id="SSF55729">
    <property type="entry name" value="Acyl-CoA N-acyltransferases (Nat)"/>
    <property type="match status" value="1"/>
</dbReference>
<sequence>MANGSPSQERYTGSDESSLPSASIRPYEHVKDFKFIKFLIGSAILSKTGAANQDLFWSTPFIYLWSIGFTIHTAFRLLFSSDSSHRLGILSPQSLALEIICRLPIFVAPPLVLLLLFNWSHRNHFNSILIQTFSQDDLSDPVRYYQKNDQSGIWILDYDGRQLGVIAVDLIDGEPDDILADRKTMMIRHLAIAIDFKSVGIELDLLIHVLSSAFCLESSIERVAIRLTTPFNTYHIGTLKQLGFRRLNVTQSHSSNQKSCFSKLLIFLGYPNPQQRWIEEIWTLEREQWQIKQKETF</sequence>
<feature type="transmembrane region" description="Helical" evidence="2">
    <location>
        <begin position="61"/>
        <end position="79"/>
    </location>
</feature>
<keyword evidence="2" id="KW-0812">Transmembrane</keyword>
<proteinExistence type="predicted"/>
<keyword evidence="2" id="KW-1133">Transmembrane helix</keyword>
<evidence type="ECO:0000313" key="4">
    <source>
        <dbReference type="Proteomes" id="UP000765509"/>
    </source>
</evidence>
<name>A0A9Q3HQX8_9BASI</name>
<feature type="region of interest" description="Disordered" evidence="1">
    <location>
        <begin position="1"/>
        <end position="21"/>
    </location>
</feature>